<keyword evidence="1" id="KW-0472">Membrane</keyword>
<gene>
    <name evidence="2" type="ORF">D9F05_17420</name>
</gene>
<evidence type="ECO:0000313" key="2">
    <source>
        <dbReference type="EMBL" id="MHO06119.1"/>
    </source>
</evidence>
<protein>
    <submittedName>
        <fullName evidence="2">Uncharacterized protein</fullName>
    </submittedName>
</protein>
<comment type="caution">
    <text evidence="2">The sequence shown here is derived from an EMBL/GenBank/DDBJ whole genome shotgun (WGS) entry which is preliminary data.</text>
</comment>
<reference evidence="2" key="1">
    <citation type="submission" date="2018-10" db="EMBL/GenBank/DDBJ databases">
        <authorList>
            <consortium name="NARMS: The National Antimicrobial Resistance Monitoring System"/>
        </authorList>
    </citation>
    <scope>NUCLEOTIDE SEQUENCE [LARGE SCALE GENOMIC DNA]</scope>
    <source>
        <strain evidence="2">CVM N17EC0388</strain>
    </source>
</reference>
<feature type="transmembrane region" description="Helical" evidence="1">
    <location>
        <begin position="43"/>
        <end position="64"/>
    </location>
</feature>
<keyword evidence="1" id="KW-1133">Transmembrane helix</keyword>
<dbReference type="EMBL" id="RNRV01000036">
    <property type="protein sequence ID" value="MHO06119.1"/>
    <property type="molecule type" value="Genomic_DNA"/>
</dbReference>
<proteinExistence type="predicted"/>
<feature type="transmembrane region" description="Helical" evidence="1">
    <location>
        <begin position="84"/>
        <end position="111"/>
    </location>
</feature>
<organism evidence="2">
    <name type="scientific">Escherichia coli</name>
    <dbReference type="NCBI Taxonomy" id="562"/>
    <lineage>
        <taxon>Bacteria</taxon>
        <taxon>Pseudomonadati</taxon>
        <taxon>Pseudomonadota</taxon>
        <taxon>Gammaproteobacteria</taxon>
        <taxon>Enterobacterales</taxon>
        <taxon>Enterobacteriaceae</taxon>
        <taxon>Escherichia</taxon>
    </lineage>
</organism>
<sequence length="177" mass="18162">MSKEAIYKNLESLAPVVKVLGEVDKALNDKERIDSDSDDIKEVLAAAGGVGAGAGIGFAGLYFGGVTGLSAAGITSGLAAAGGLVGGGMAAGVAVLAAPAVLLGVGAYAFVSQRNKRKLKEKKEMLLQEAMKKQNAIISELRKSSDDNKARADYLTKLNTLLQSIIIDLEGDLKVAA</sequence>
<dbReference type="AlphaFoldDB" id="A0A3L0W4H7"/>
<accession>A0A3L0W4H7</accession>
<name>A0A3L0W4H7_ECOLX</name>
<keyword evidence="1" id="KW-0812">Transmembrane</keyword>
<evidence type="ECO:0000256" key="1">
    <source>
        <dbReference type="SAM" id="Phobius"/>
    </source>
</evidence>